<dbReference type="STRING" id="212602.A0A420HMV8"/>
<dbReference type="GO" id="GO:0005874">
    <property type="term" value="C:microtubule"/>
    <property type="evidence" value="ECO:0007669"/>
    <property type="project" value="UniProtKB-KW"/>
</dbReference>
<evidence type="ECO:0000256" key="3">
    <source>
        <dbReference type="ARBA" id="ARBA00022701"/>
    </source>
</evidence>
<comment type="similarity">
    <text evidence="1 5">Belongs to the TUBGCP family.</text>
</comment>
<dbReference type="InterPro" id="IPR007259">
    <property type="entry name" value="GCP"/>
</dbReference>
<dbReference type="PANTHER" id="PTHR19302:SF33">
    <property type="entry name" value="GAMMA-TUBULIN COMPLEX COMPONENT 5"/>
    <property type="match status" value="1"/>
</dbReference>
<dbReference type="Pfam" id="PF04130">
    <property type="entry name" value="GCP_C_terminal"/>
    <property type="match status" value="1"/>
</dbReference>
<dbReference type="GO" id="GO:0051225">
    <property type="term" value="P:spindle assembly"/>
    <property type="evidence" value="ECO:0007669"/>
    <property type="project" value="TreeGrafter"/>
</dbReference>
<dbReference type="GO" id="GO:0000930">
    <property type="term" value="C:gamma-tubulin complex"/>
    <property type="evidence" value="ECO:0007669"/>
    <property type="project" value="TreeGrafter"/>
</dbReference>
<dbReference type="GO" id="GO:0000278">
    <property type="term" value="P:mitotic cell cycle"/>
    <property type="evidence" value="ECO:0007669"/>
    <property type="project" value="TreeGrafter"/>
</dbReference>
<dbReference type="PANTHER" id="PTHR19302">
    <property type="entry name" value="GAMMA TUBULIN COMPLEX PROTEIN"/>
    <property type="match status" value="1"/>
</dbReference>
<dbReference type="GO" id="GO:0000922">
    <property type="term" value="C:spindle pole"/>
    <property type="evidence" value="ECO:0007669"/>
    <property type="project" value="InterPro"/>
</dbReference>
<evidence type="ECO:0000256" key="5">
    <source>
        <dbReference type="RuleBase" id="RU363050"/>
    </source>
</evidence>
<evidence type="ECO:0000259" key="7">
    <source>
        <dbReference type="Pfam" id="PF04130"/>
    </source>
</evidence>
<dbReference type="InterPro" id="IPR042241">
    <property type="entry name" value="GCP_C_sf"/>
</dbReference>
<feature type="domain" description="Gamma tubulin complex component protein N-terminal" evidence="9">
    <location>
        <begin position="233"/>
        <end position="546"/>
    </location>
</feature>
<evidence type="ECO:0000313" key="11">
    <source>
        <dbReference type="Proteomes" id="UP000286134"/>
    </source>
</evidence>
<protein>
    <recommendedName>
        <fullName evidence="5">Spindle pole body component</fullName>
    </recommendedName>
</protein>
<dbReference type="EMBL" id="MCFK01006554">
    <property type="protein sequence ID" value="RKF58784.1"/>
    <property type="molecule type" value="Genomic_DNA"/>
</dbReference>
<dbReference type="GO" id="GO:0043015">
    <property type="term" value="F:gamma-tubulin binding"/>
    <property type="evidence" value="ECO:0007669"/>
    <property type="project" value="InterPro"/>
</dbReference>
<dbReference type="InterPro" id="IPR041470">
    <property type="entry name" value="GCP_N"/>
</dbReference>
<dbReference type="Gene3D" id="1.20.120.1900">
    <property type="entry name" value="Gamma-tubulin complex, C-terminal domain"/>
    <property type="match status" value="1"/>
</dbReference>
<evidence type="ECO:0000256" key="6">
    <source>
        <dbReference type="SAM" id="MobiDB-lite"/>
    </source>
</evidence>
<dbReference type="GO" id="GO:0051321">
    <property type="term" value="P:meiotic cell cycle"/>
    <property type="evidence" value="ECO:0007669"/>
    <property type="project" value="TreeGrafter"/>
</dbReference>
<feature type="domain" description="Gamma tubulin complex component C-terminal" evidence="7">
    <location>
        <begin position="550"/>
        <end position="937"/>
    </location>
</feature>
<dbReference type="GO" id="GO:0051011">
    <property type="term" value="F:microtubule minus-end binding"/>
    <property type="evidence" value="ECO:0007669"/>
    <property type="project" value="TreeGrafter"/>
</dbReference>
<keyword evidence="2 5" id="KW-0963">Cytoplasm</keyword>
<evidence type="ECO:0000256" key="2">
    <source>
        <dbReference type="ARBA" id="ARBA00022490"/>
    </source>
</evidence>
<dbReference type="InterPro" id="IPR032797">
    <property type="entry name" value="Mod21_N"/>
</dbReference>
<evidence type="ECO:0000259" key="9">
    <source>
        <dbReference type="Pfam" id="PF17681"/>
    </source>
</evidence>
<dbReference type="AlphaFoldDB" id="A0A420HMV8"/>
<dbReference type="GO" id="GO:0031122">
    <property type="term" value="P:cytoplasmic microtubule organization"/>
    <property type="evidence" value="ECO:0007669"/>
    <property type="project" value="TreeGrafter"/>
</dbReference>
<gene>
    <name evidence="10" type="ORF">OnM2_065027</name>
</gene>
<feature type="domain" description="Gamma-Tubulin ring complex non-core subunit mod21 N-terminal" evidence="8">
    <location>
        <begin position="67"/>
        <end position="157"/>
    </location>
</feature>
<evidence type="ECO:0000256" key="1">
    <source>
        <dbReference type="ARBA" id="ARBA00010337"/>
    </source>
</evidence>
<comment type="subcellular location">
    <subcellularLocation>
        <location evidence="5">Cytoplasm</location>
        <location evidence="5">Cytoskeleton</location>
        <location evidence="5">Microtubule organizing center</location>
    </subcellularLocation>
</comment>
<evidence type="ECO:0000313" key="10">
    <source>
        <dbReference type="EMBL" id="RKF58784.1"/>
    </source>
</evidence>
<dbReference type="GO" id="GO:0007020">
    <property type="term" value="P:microtubule nucleation"/>
    <property type="evidence" value="ECO:0007669"/>
    <property type="project" value="InterPro"/>
</dbReference>
<accession>A0A420HMV8</accession>
<evidence type="ECO:0000256" key="4">
    <source>
        <dbReference type="ARBA" id="ARBA00023212"/>
    </source>
</evidence>
<feature type="region of interest" description="Disordered" evidence="6">
    <location>
        <begin position="839"/>
        <end position="862"/>
    </location>
</feature>
<comment type="caution">
    <text evidence="10">The sequence shown here is derived from an EMBL/GenBank/DDBJ whole genome shotgun (WGS) entry which is preliminary data.</text>
</comment>
<reference evidence="10 11" key="1">
    <citation type="journal article" date="2018" name="BMC Genomics">
        <title>Comparative genome analyses reveal sequence features reflecting distinct modes of host-adaptation between dicot and monocot powdery mildew.</title>
        <authorList>
            <person name="Wu Y."/>
            <person name="Ma X."/>
            <person name="Pan Z."/>
            <person name="Kale S.D."/>
            <person name="Song Y."/>
            <person name="King H."/>
            <person name="Zhang Q."/>
            <person name="Presley C."/>
            <person name="Deng X."/>
            <person name="Wei C.I."/>
            <person name="Xiao S."/>
        </authorList>
    </citation>
    <scope>NUCLEOTIDE SEQUENCE [LARGE SCALE GENOMIC DNA]</scope>
    <source>
        <strain evidence="10">UMSG2</strain>
    </source>
</reference>
<dbReference type="InterPro" id="IPR059169">
    <property type="entry name" value="GCP5_N_ext"/>
</dbReference>
<proteinExistence type="inferred from homology"/>
<dbReference type="Pfam" id="PF14609">
    <property type="entry name" value="GCP5-Mod21_N"/>
    <property type="match status" value="1"/>
</dbReference>
<keyword evidence="3 5" id="KW-0493">Microtubule</keyword>
<organism evidence="10 11">
    <name type="scientific">Erysiphe neolycopersici</name>
    <dbReference type="NCBI Taxonomy" id="212602"/>
    <lineage>
        <taxon>Eukaryota</taxon>
        <taxon>Fungi</taxon>
        <taxon>Dikarya</taxon>
        <taxon>Ascomycota</taxon>
        <taxon>Pezizomycotina</taxon>
        <taxon>Leotiomycetes</taxon>
        <taxon>Erysiphales</taxon>
        <taxon>Erysiphaceae</taxon>
        <taxon>Erysiphe</taxon>
    </lineage>
</organism>
<keyword evidence="11" id="KW-1185">Reference proteome</keyword>
<dbReference type="Pfam" id="PF17681">
    <property type="entry name" value="GCP_N_terminal"/>
    <property type="match status" value="1"/>
</dbReference>
<sequence length="961" mass="111142">MSHISVMEALLDELIRLILSASLQSNFNRLSAIKCSAFHLLHQHNFARTNPFEVESQLDGLDEKFRIYGKDNLADALSECRSILNKNDTKWTPEILHFLLEISHRPVSSSKLENLEYLKEPQNKNDPLKWSDILSEDALPEEKEIWDNVNFADESTDEEYDYKVTELETKEKNFSQSTLEIKTQVHPDIYIVESKDIEGLKKLRESQFWQKIPNVHGLRMETIKKSITELQAIREVLFMFGGYPTSLFEVNSQDSMVIEASKNYVLKQVSHDCFMSILQSLASQGTIVTTLRLWAKRPQINPLLQAFQLAVVERLDKFDKLLSRIHQTFLSPVHNTIVSLLKTWQEITPTVQFLAHLAEITNSIEREPNRHAFLYLEMLYNLTCTSQMAGDDTAYSNFGNIFFECFHNYLQPVRAWIEEGELREDDKNFFVCETTGNIEPSLLWESRYKIRKTKDGVLHVPSFLKHVAYRIFNTGKSIVLLKYLNKASLLQTINRSTEPSLDFETVCKPEAFQLVPFIELFNCSFEAWVSSKHQYAASLLKETLFNSCGLHTSLDALSHIYYLADGSVGSFFTAVIFKNLNSLKRSWSDRFTLTEHARNSFSSISSVSSERLNMSLSSLARNYRDVKKRRKSVRVLSTFEIKYQLSWPIQIIVTPEAMLSYQRIFIFLLQVRRSSHSLSRETFKVDRLNSINKNDEQALFYSLRMRLLWFAETFYYYLTCLVLEPCTQKMKADLKAAEDIDMMIKVHKDYIKRCIDQTLLGKNLDIIYNTILKVLDLGIRLQDARVNNDAMIKFAIDEQNSLMDLSFAGLGLSTENHHYRQKQQKQKYTHLSPNYYRKSTRKNSRWINDSSSSDQDTSNNHQIKNQNNVEFAVDIDHSILSSPSKLSLDGDYSDTATVDATENSPLQYISQLHRMKAAFHQHVQFIARGLKGVARATTSGDEARLWDTLSDMLEIGLTNYE</sequence>
<evidence type="ECO:0000259" key="8">
    <source>
        <dbReference type="Pfam" id="PF14609"/>
    </source>
</evidence>
<keyword evidence="4 5" id="KW-0206">Cytoskeleton</keyword>
<dbReference type="Proteomes" id="UP000286134">
    <property type="component" value="Unassembled WGS sequence"/>
</dbReference>
<feature type="compositionally biased region" description="Low complexity" evidence="6">
    <location>
        <begin position="848"/>
        <end position="860"/>
    </location>
</feature>
<dbReference type="OrthoDB" id="66546at2759"/>
<dbReference type="CDD" id="cd22572">
    <property type="entry name" value="GCP5_NTD"/>
    <property type="match status" value="1"/>
</dbReference>
<name>A0A420HMV8_9PEZI</name>
<dbReference type="GO" id="GO:0005816">
    <property type="term" value="C:spindle pole body"/>
    <property type="evidence" value="ECO:0007669"/>
    <property type="project" value="UniProtKB-ARBA"/>
</dbReference>
<dbReference type="InterPro" id="IPR040457">
    <property type="entry name" value="GCP_C"/>
</dbReference>